<gene>
    <name evidence="3" type="ORF">N0F65_008768</name>
</gene>
<dbReference type="Gene3D" id="3.30.420.10">
    <property type="entry name" value="Ribonuclease H-like superfamily/Ribonuclease H"/>
    <property type="match status" value="1"/>
</dbReference>
<dbReference type="AlphaFoldDB" id="A0AAV2YZW7"/>
<dbReference type="PANTHER" id="PTHR42648:SF28">
    <property type="entry name" value="TRANSPOSON-ENCODED PROTEIN WITH RIBONUCLEASE H-LIKE AND RETROVIRUS ZINC FINGER-LIKE DOMAINS"/>
    <property type="match status" value="1"/>
</dbReference>
<dbReference type="SUPFAM" id="SSF53098">
    <property type="entry name" value="Ribonuclease H-like"/>
    <property type="match status" value="1"/>
</dbReference>
<feature type="domain" description="Integrase catalytic" evidence="2">
    <location>
        <begin position="358"/>
        <end position="526"/>
    </location>
</feature>
<dbReference type="InterPro" id="IPR036397">
    <property type="entry name" value="RNaseH_sf"/>
</dbReference>
<proteinExistence type="predicted"/>
<feature type="compositionally biased region" description="Low complexity" evidence="1">
    <location>
        <begin position="59"/>
        <end position="76"/>
    </location>
</feature>
<dbReference type="GO" id="GO:0003676">
    <property type="term" value="F:nucleic acid binding"/>
    <property type="evidence" value="ECO:0007669"/>
    <property type="project" value="InterPro"/>
</dbReference>
<name>A0AAV2YZW7_9STRA</name>
<feature type="compositionally biased region" description="Basic and acidic residues" evidence="1">
    <location>
        <begin position="43"/>
        <end position="58"/>
    </location>
</feature>
<dbReference type="EMBL" id="DAKRPA010000073">
    <property type="protein sequence ID" value="DAZ99961.1"/>
    <property type="molecule type" value="Genomic_DNA"/>
</dbReference>
<evidence type="ECO:0000259" key="2">
    <source>
        <dbReference type="PROSITE" id="PS50994"/>
    </source>
</evidence>
<evidence type="ECO:0000256" key="1">
    <source>
        <dbReference type="SAM" id="MobiDB-lite"/>
    </source>
</evidence>
<dbReference type="PROSITE" id="PS50994">
    <property type="entry name" value="INTEGRASE"/>
    <property type="match status" value="1"/>
</dbReference>
<dbReference type="InterPro" id="IPR012337">
    <property type="entry name" value="RNaseH-like_sf"/>
</dbReference>
<dbReference type="GO" id="GO:0015074">
    <property type="term" value="P:DNA integration"/>
    <property type="evidence" value="ECO:0007669"/>
    <property type="project" value="InterPro"/>
</dbReference>
<sequence>MQGLMAEAEVADQIRIATEDAYRRGHEAAMAKLAQSHPTGATEVRDTEKEPPRVHRAEAFVPPSSPVVPESTPATSDPKDSKLNVRDFDGTEIYTGFGTGFAEWADNFRAEAAMAEEACQYPWNERFKCSRLSYYLRGKALPYYASHSSSWWKLDPTLEYALGQLGSIYVTVLTSAQCSTLYQTKKASNVSWDEHLMFLIAEQHAINTTGALVLENIVKHASATMSQLLLSKLDTRRQDYVQHARELARTAVVTFKNACLSPKLAINLISPGSLMERGCHLATVNGRHAIMPGTTTLWYVVIKTRVVVVDGQAPERSTPPATFCVQNMILAAVDDLGTAELVTQHGTLLEFHRRFGHLAYDTIERLASDPTDLKRPITPQDRRGNRYLVNFVDHKSNYCRIFLAKTKDEAARKFQHFLVYFEKRFNVRVHVLRTDVGGEYANVDLFCRETGVARQITEANNQAGNGEAERMQRTVMNMVRCRLIGYALPLKVWGDAAEYAAYVLNRMPTRANLKRQAPLTVLAGSTPDLADVVTFGSPCTLYRDPKKNSLQSRGTPGLIIGKHEETEGFQDPRIVVKAEDINIDKIEAREFSEGDVIVFT</sequence>
<protein>
    <recommendedName>
        <fullName evidence="2">Integrase catalytic domain-containing protein</fullName>
    </recommendedName>
</protein>
<evidence type="ECO:0000313" key="4">
    <source>
        <dbReference type="Proteomes" id="UP001146120"/>
    </source>
</evidence>
<comment type="caution">
    <text evidence="3">The sequence shown here is derived from an EMBL/GenBank/DDBJ whole genome shotgun (WGS) entry which is preliminary data.</text>
</comment>
<accession>A0AAV2YZW7</accession>
<organism evidence="3 4">
    <name type="scientific">Lagenidium giganteum</name>
    <dbReference type="NCBI Taxonomy" id="4803"/>
    <lineage>
        <taxon>Eukaryota</taxon>
        <taxon>Sar</taxon>
        <taxon>Stramenopiles</taxon>
        <taxon>Oomycota</taxon>
        <taxon>Peronosporomycetes</taxon>
        <taxon>Pythiales</taxon>
        <taxon>Pythiaceae</taxon>
    </lineage>
</organism>
<dbReference type="InterPro" id="IPR001584">
    <property type="entry name" value="Integrase_cat-core"/>
</dbReference>
<dbReference type="Proteomes" id="UP001146120">
    <property type="component" value="Unassembled WGS sequence"/>
</dbReference>
<reference evidence="3" key="1">
    <citation type="submission" date="2022-11" db="EMBL/GenBank/DDBJ databases">
        <authorList>
            <person name="Morgan W.R."/>
            <person name="Tartar A."/>
        </authorList>
    </citation>
    <scope>NUCLEOTIDE SEQUENCE</scope>
    <source>
        <strain evidence="3">ARSEF 373</strain>
    </source>
</reference>
<dbReference type="PANTHER" id="PTHR42648">
    <property type="entry name" value="TRANSPOSASE, PUTATIVE-RELATED"/>
    <property type="match status" value="1"/>
</dbReference>
<keyword evidence="4" id="KW-1185">Reference proteome</keyword>
<evidence type="ECO:0000313" key="3">
    <source>
        <dbReference type="EMBL" id="DAZ99961.1"/>
    </source>
</evidence>
<feature type="region of interest" description="Disordered" evidence="1">
    <location>
        <begin position="27"/>
        <end position="83"/>
    </location>
</feature>
<dbReference type="InterPro" id="IPR039537">
    <property type="entry name" value="Retrotran_Ty1/copia-like"/>
</dbReference>
<reference evidence="3" key="2">
    <citation type="journal article" date="2023" name="Microbiol Resour">
        <title>Decontamination and Annotation of the Draft Genome Sequence of the Oomycete Lagenidium giganteum ARSEF 373.</title>
        <authorList>
            <person name="Morgan W.R."/>
            <person name="Tartar A."/>
        </authorList>
    </citation>
    <scope>NUCLEOTIDE SEQUENCE</scope>
    <source>
        <strain evidence="3">ARSEF 373</strain>
    </source>
</reference>